<dbReference type="Proteomes" id="UP000823886">
    <property type="component" value="Unassembled WGS sequence"/>
</dbReference>
<dbReference type="PANTHER" id="PTHR37305:SF1">
    <property type="entry name" value="MEMBRANE PROTEIN"/>
    <property type="match status" value="1"/>
</dbReference>
<dbReference type="EMBL" id="DWVZ01000066">
    <property type="protein sequence ID" value="HJC63015.1"/>
    <property type="molecule type" value="Genomic_DNA"/>
</dbReference>
<name>A0A9D2PPP1_9FIRM</name>
<feature type="transmembrane region" description="Helical" evidence="1">
    <location>
        <begin position="220"/>
        <end position="241"/>
    </location>
</feature>
<organism evidence="2 3">
    <name type="scientific">Candidatus Blautia merdavium</name>
    <dbReference type="NCBI Taxonomy" id="2838494"/>
    <lineage>
        <taxon>Bacteria</taxon>
        <taxon>Bacillati</taxon>
        <taxon>Bacillota</taxon>
        <taxon>Clostridia</taxon>
        <taxon>Lachnospirales</taxon>
        <taxon>Lachnospiraceae</taxon>
        <taxon>Blautia</taxon>
    </lineage>
</organism>
<comment type="caution">
    <text evidence="2">The sequence shown here is derived from an EMBL/GenBank/DDBJ whole genome shotgun (WGS) entry which is preliminary data.</text>
</comment>
<feature type="transmembrane region" description="Helical" evidence="1">
    <location>
        <begin position="364"/>
        <end position="384"/>
    </location>
</feature>
<gene>
    <name evidence="2" type="ORF">H9753_05280</name>
</gene>
<evidence type="ECO:0000256" key="1">
    <source>
        <dbReference type="SAM" id="Phobius"/>
    </source>
</evidence>
<reference evidence="2" key="1">
    <citation type="journal article" date="2021" name="PeerJ">
        <title>Extensive microbial diversity within the chicken gut microbiome revealed by metagenomics and culture.</title>
        <authorList>
            <person name="Gilroy R."/>
            <person name="Ravi A."/>
            <person name="Getino M."/>
            <person name="Pursley I."/>
            <person name="Horton D.L."/>
            <person name="Alikhan N.F."/>
            <person name="Baker D."/>
            <person name="Gharbi K."/>
            <person name="Hall N."/>
            <person name="Watson M."/>
            <person name="Adriaenssens E.M."/>
            <person name="Foster-Nyarko E."/>
            <person name="Jarju S."/>
            <person name="Secka A."/>
            <person name="Antonio M."/>
            <person name="Oren A."/>
            <person name="Chaudhuri R.R."/>
            <person name="La Ragione R."/>
            <person name="Hildebrand F."/>
            <person name="Pallen M.J."/>
        </authorList>
    </citation>
    <scope>NUCLEOTIDE SEQUENCE</scope>
    <source>
        <strain evidence="2">ChiBcec2-3848</strain>
    </source>
</reference>
<accession>A0A9D2PPP1</accession>
<evidence type="ECO:0000313" key="2">
    <source>
        <dbReference type="EMBL" id="HJC63015.1"/>
    </source>
</evidence>
<protein>
    <submittedName>
        <fullName evidence="2">Uncharacterized protein</fullName>
    </submittedName>
</protein>
<dbReference type="AlphaFoldDB" id="A0A9D2PPP1"/>
<evidence type="ECO:0000313" key="3">
    <source>
        <dbReference type="Proteomes" id="UP000823886"/>
    </source>
</evidence>
<keyword evidence="1" id="KW-0812">Transmembrane</keyword>
<keyword evidence="1" id="KW-0472">Membrane</keyword>
<feature type="transmembrane region" description="Helical" evidence="1">
    <location>
        <begin position="307"/>
        <end position="327"/>
    </location>
</feature>
<feature type="transmembrane region" description="Helical" evidence="1">
    <location>
        <begin position="176"/>
        <end position="199"/>
    </location>
</feature>
<dbReference type="PANTHER" id="PTHR37305">
    <property type="entry name" value="INTEGRAL MEMBRANE PROTEIN-RELATED"/>
    <property type="match status" value="1"/>
</dbReference>
<sequence length="395" mass="44107">MFWKLLFYEYKKMWKRKTVWFSLIGAYLVVWFSTCTLFLGDVYVEGGRACTMQEYEEACARAAKELEGKKMDRALFEQYARGYEEYAKLQPGTDFTAADYLRVQETYLPSILLEHWKAAALVPDGSKSVYEDRAASLLKTYENQHLSAQEIRWHQKEIQETGIITYSYNEGANRFIQLQASTLLFTAIAVVIAAAPLFAEEYSLKTDSFLLSSRYGRKKAAAAKLTAGFSYTVLVSLLYFLTSFFMQMEIYGTGDFQAAAQTMICMADKSYSLTVGQAVAAIFVCGILSQCLLAAIVMLCSSRMNAPFAPVILGLVLAIVPMFGSIFPQDQGLLSVLFYALPSSFGTAETVFCSQLLSLGSLCIPAYLFVPVGCLLLLLLLSLLSKNWFCRHEAG</sequence>
<feature type="transmembrane region" description="Helical" evidence="1">
    <location>
        <begin position="20"/>
        <end position="39"/>
    </location>
</feature>
<keyword evidence="1" id="KW-1133">Transmembrane helix</keyword>
<feature type="transmembrane region" description="Helical" evidence="1">
    <location>
        <begin position="278"/>
        <end position="300"/>
    </location>
</feature>
<reference evidence="2" key="2">
    <citation type="submission" date="2021-04" db="EMBL/GenBank/DDBJ databases">
        <authorList>
            <person name="Gilroy R."/>
        </authorList>
    </citation>
    <scope>NUCLEOTIDE SEQUENCE</scope>
    <source>
        <strain evidence="2">ChiBcec2-3848</strain>
    </source>
</reference>
<proteinExistence type="predicted"/>